<dbReference type="InterPro" id="IPR013325">
    <property type="entry name" value="RNA_pol_sigma_r2"/>
</dbReference>
<gene>
    <name evidence="3" type="primary">BnaC09g42960D</name>
    <name evidence="3" type="ORF">GSBRNA2T00031609001</name>
</gene>
<dbReference type="GO" id="GO:0006352">
    <property type="term" value="P:DNA-templated transcription initiation"/>
    <property type="evidence" value="ECO:0007669"/>
    <property type="project" value="InterPro"/>
</dbReference>
<dbReference type="GO" id="GO:0009507">
    <property type="term" value="C:chloroplast"/>
    <property type="evidence" value="ECO:0000318"/>
    <property type="project" value="GO_Central"/>
</dbReference>
<evidence type="ECO:0000259" key="2">
    <source>
        <dbReference type="PROSITE" id="PS00715"/>
    </source>
</evidence>
<evidence type="ECO:0000256" key="1">
    <source>
        <dbReference type="ARBA" id="ARBA00007788"/>
    </source>
</evidence>
<name>A0A078F5W5_BRANA</name>
<evidence type="ECO:0000313" key="3">
    <source>
        <dbReference type="EMBL" id="CDY09865.1"/>
    </source>
</evidence>
<dbReference type="GO" id="GO:1903865">
    <property type="term" value="C:sigma factor antagonist complex"/>
    <property type="evidence" value="ECO:0000318"/>
    <property type="project" value="GO_Central"/>
</dbReference>
<dbReference type="GO" id="GO:0006355">
    <property type="term" value="P:regulation of DNA-templated transcription"/>
    <property type="evidence" value="ECO:0000318"/>
    <property type="project" value="GO_Central"/>
</dbReference>
<comment type="similarity">
    <text evidence="1">Belongs to the sigma-70 factor family.</text>
</comment>
<dbReference type="PANTHER" id="PTHR30603:SF47">
    <property type="entry name" value="RNA POLYMERASE SIGMA FACTOR SIGD, CHLOROPLASTIC"/>
    <property type="match status" value="1"/>
</dbReference>
<feature type="domain" description="RNA polymerase sigma-70" evidence="2">
    <location>
        <begin position="234"/>
        <end position="247"/>
    </location>
</feature>
<keyword evidence="4" id="KW-1185">Reference proteome</keyword>
<dbReference type="GO" id="GO:0071482">
    <property type="term" value="P:cellular response to light stimulus"/>
    <property type="evidence" value="ECO:0007669"/>
    <property type="project" value="EnsemblPlants"/>
</dbReference>
<dbReference type="AlphaFoldDB" id="A0A078F5W5"/>
<sequence>MKYCKVLGMRNLNNTLTAAAHPWPPYQPQPPAHSHRPTTATMCPSPPLPTVSPLLRTSHQCQPSPSSSSIKLGTTLFFNNATVDRAAESSVMINPGKWGSQLEKRRKRRRRRRRRREGFERLEPEEDENIDQEVERSNVPVGASRSGFLSRLEEVQLCLYLKKGAILENLGPSAADNEIVSVLLSNTGKGKKKRSAYEILCRRREAREKITRFYRRLVCLYCHRIPMQRVDLQDLIQEGSIGLLRGAERFDPERGNKLSTYVYWWIRIQTGHP</sequence>
<dbReference type="GO" id="GO:0000976">
    <property type="term" value="F:transcription cis-regulatory region binding"/>
    <property type="evidence" value="ECO:0000318"/>
    <property type="project" value="GO_Central"/>
</dbReference>
<dbReference type="PRINTS" id="PR00046">
    <property type="entry name" value="SIGMA70FCT"/>
</dbReference>
<dbReference type="Gramene" id="CDY09865">
    <property type="protein sequence ID" value="CDY09865"/>
    <property type="gene ID" value="GSBRNA2T00031609001"/>
</dbReference>
<proteinExistence type="inferred from homology"/>
<evidence type="ECO:0000313" key="4">
    <source>
        <dbReference type="Proteomes" id="UP000028999"/>
    </source>
</evidence>
<dbReference type="Proteomes" id="UP000028999">
    <property type="component" value="Unassembled WGS sequence"/>
</dbReference>
<reference evidence="3 4" key="1">
    <citation type="journal article" date="2014" name="Science">
        <title>Plant genetics. Early allopolyploid evolution in the post-Neolithic Brassica napus oilseed genome.</title>
        <authorList>
            <person name="Chalhoub B."/>
            <person name="Denoeud F."/>
            <person name="Liu S."/>
            <person name="Parkin I.A."/>
            <person name="Tang H."/>
            <person name="Wang X."/>
            <person name="Chiquet J."/>
            <person name="Belcram H."/>
            <person name="Tong C."/>
            <person name="Samans B."/>
            <person name="Correa M."/>
            <person name="Da Silva C."/>
            <person name="Just J."/>
            <person name="Falentin C."/>
            <person name="Koh C.S."/>
            <person name="Le Clainche I."/>
            <person name="Bernard M."/>
            <person name="Bento P."/>
            <person name="Noel B."/>
            <person name="Labadie K."/>
            <person name="Alberti A."/>
            <person name="Charles M."/>
            <person name="Arnaud D."/>
            <person name="Guo H."/>
            <person name="Daviaud C."/>
            <person name="Alamery S."/>
            <person name="Jabbari K."/>
            <person name="Zhao M."/>
            <person name="Edger P.P."/>
            <person name="Chelaifa H."/>
            <person name="Tack D."/>
            <person name="Lassalle G."/>
            <person name="Mestiri I."/>
            <person name="Schnel N."/>
            <person name="Le Paslier M.C."/>
            <person name="Fan G."/>
            <person name="Renault V."/>
            <person name="Bayer P.E."/>
            <person name="Golicz A.A."/>
            <person name="Manoli S."/>
            <person name="Lee T.H."/>
            <person name="Thi V.H."/>
            <person name="Chalabi S."/>
            <person name="Hu Q."/>
            <person name="Fan C."/>
            <person name="Tollenaere R."/>
            <person name="Lu Y."/>
            <person name="Battail C."/>
            <person name="Shen J."/>
            <person name="Sidebottom C.H."/>
            <person name="Wang X."/>
            <person name="Canaguier A."/>
            <person name="Chauveau A."/>
            <person name="Berard A."/>
            <person name="Deniot G."/>
            <person name="Guan M."/>
            <person name="Liu Z."/>
            <person name="Sun F."/>
            <person name="Lim Y.P."/>
            <person name="Lyons E."/>
            <person name="Town C.D."/>
            <person name="Bancroft I."/>
            <person name="Wang X."/>
            <person name="Meng J."/>
            <person name="Ma J."/>
            <person name="Pires J.C."/>
            <person name="King G.J."/>
            <person name="Brunel D."/>
            <person name="Delourme R."/>
            <person name="Renard M."/>
            <person name="Aury J.M."/>
            <person name="Adams K.L."/>
            <person name="Batley J."/>
            <person name="Snowdon R.J."/>
            <person name="Tost J."/>
            <person name="Edwards D."/>
            <person name="Zhou Y."/>
            <person name="Hua W."/>
            <person name="Sharpe A.G."/>
            <person name="Paterson A.H."/>
            <person name="Guan C."/>
            <person name="Wincker P."/>
        </authorList>
    </citation>
    <scope>NUCLEOTIDE SEQUENCE [LARGE SCALE GENOMIC DNA]</scope>
    <source>
        <strain evidence="4">cv. Darmor-bzh</strain>
    </source>
</reference>
<dbReference type="PANTHER" id="PTHR30603">
    <property type="entry name" value="RNA POLYMERASE SIGMA FACTOR RPO"/>
    <property type="match status" value="1"/>
</dbReference>
<dbReference type="GO" id="GO:0003899">
    <property type="term" value="F:DNA-directed RNA polymerase activity"/>
    <property type="evidence" value="ECO:0000318"/>
    <property type="project" value="GO_Central"/>
</dbReference>
<dbReference type="SUPFAM" id="SSF88946">
    <property type="entry name" value="Sigma2 domain of RNA polymerase sigma factors"/>
    <property type="match status" value="1"/>
</dbReference>
<dbReference type="GO" id="GO:0016987">
    <property type="term" value="F:sigma factor activity"/>
    <property type="evidence" value="ECO:0000318"/>
    <property type="project" value="GO_Central"/>
</dbReference>
<dbReference type="PROSITE" id="PS00715">
    <property type="entry name" value="SIGMA70_1"/>
    <property type="match status" value="1"/>
</dbReference>
<accession>A0A078F5W5</accession>
<protein>
    <submittedName>
        <fullName evidence="3">BnaC09g42960D protein</fullName>
    </submittedName>
</protein>
<dbReference type="EMBL" id="LK031999">
    <property type="protein sequence ID" value="CDY09865.1"/>
    <property type="molecule type" value="Genomic_DNA"/>
</dbReference>
<dbReference type="STRING" id="3708.A0A078F5W5"/>
<dbReference type="InterPro" id="IPR000943">
    <property type="entry name" value="RNA_pol_sigma70"/>
</dbReference>
<organism evidence="3 4">
    <name type="scientific">Brassica napus</name>
    <name type="common">Rape</name>
    <dbReference type="NCBI Taxonomy" id="3708"/>
    <lineage>
        <taxon>Eukaryota</taxon>
        <taxon>Viridiplantae</taxon>
        <taxon>Streptophyta</taxon>
        <taxon>Embryophyta</taxon>
        <taxon>Tracheophyta</taxon>
        <taxon>Spermatophyta</taxon>
        <taxon>Magnoliopsida</taxon>
        <taxon>eudicotyledons</taxon>
        <taxon>Gunneridae</taxon>
        <taxon>Pentapetalae</taxon>
        <taxon>rosids</taxon>
        <taxon>malvids</taxon>
        <taxon>Brassicales</taxon>
        <taxon>Brassicaceae</taxon>
        <taxon>Brassiceae</taxon>
        <taxon>Brassica</taxon>
    </lineage>
</organism>
<dbReference type="Gene3D" id="1.20.120.1810">
    <property type="match status" value="1"/>
</dbReference>
<dbReference type="PaxDb" id="3708-A0A078F5W5"/>
<dbReference type="Pfam" id="PF04542">
    <property type="entry name" value="Sigma70_r2"/>
    <property type="match status" value="1"/>
</dbReference>
<dbReference type="InterPro" id="IPR050239">
    <property type="entry name" value="Sigma-70_RNA_pol_init_factors"/>
</dbReference>
<dbReference type="InterPro" id="IPR007627">
    <property type="entry name" value="RNA_pol_sigma70_r2"/>
</dbReference>